<dbReference type="GO" id="GO:0007076">
    <property type="term" value="P:mitotic chromosome condensation"/>
    <property type="evidence" value="ECO:0007669"/>
    <property type="project" value="TreeGrafter"/>
</dbReference>
<dbReference type="PANTHER" id="PTHR15874:SF1">
    <property type="entry name" value="NUCLEOLAR AND SPINDLE-ASSOCIATED PROTEIN 1"/>
    <property type="match status" value="1"/>
</dbReference>
<protein>
    <recommendedName>
        <fullName evidence="15">Nucleolar and spindle-associated protein 1</fullName>
    </recommendedName>
</protein>
<dbReference type="EMBL" id="JALJAT010000008">
    <property type="protein sequence ID" value="KAK4467903.1"/>
    <property type="molecule type" value="Genomic_DNA"/>
</dbReference>
<comment type="caution">
    <text evidence="13">The sequence shown here is derived from an EMBL/GenBank/DDBJ whole genome shotgun (WGS) entry which is preliminary data.</text>
</comment>
<evidence type="ECO:0000256" key="7">
    <source>
        <dbReference type="ARBA" id="ARBA00022776"/>
    </source>
</evidence>
<gene>
    <name evidence="13" type="ORF">MN116_008513</name>
</gene>
<reference evidence="13" key="1">
    <citation type="submission" date="2022-04" db="EMBL/GenBank/DDBJ databases">
        <authorList>
            <person name="Xu L."/>
            <person name="Lv Z."/>
        </authorList>
    </citation>
    <scope>NUCLEOTIDE SEQUENCE</scope>
    <source>
        <strain evidence="13">LV_2022a</strain>
    </source>
</reference>
<evidence type="ECO:0000256" key="5">
    <source>
        <dbReference type="ARBA" id="ARBA00022618"/>
    </source>
</evidence>
<evidence type="ECO:0000256" key="12">
    <source>
        <dbReference type="SAM" id="MobiDB-lite"/>
    </source>
</evidence>
<evidence type="ECO:0000256" key="4">
    <source>
        <dbReference type="ARBA" id="ARBA00022490"/>
    </source>
</evidence>
<organism evidence="13 14">
    <name type="scientific">Schistosoma mekongi</name>
    <name type="common">Parasitic worm</name>
    <dbReference type="NCBI Taxonomy" id="38744"/>
    <lineage>
        <taxon>Eukaryota</taxon>
        <taxon>Metazoa</taxon>
        <taxon>Spiralia</taxon>
        <taxon>Lophotrochozoa</taxon>
        <taxon>Platyhelminthes</taxon>
        <taxon>Trematoda</taxon>
        <taxon>Digenea</taxon>
        <taxon>Strigeidida</taxon>
        <taxon>Schistosomatoidea</taxon>
        <taxon>Schistosomatidae</taxon>
        <taxon>Schistosoma</taxon>
    </lineage>
</organism>
<dbReference type="PANTHER" id="PTHR15874">
    <property type="entry name" value="NUCLEOLAR AND SPINDLE-ASSOCIATED PROTEIN 1"/>
    <property type="match status" value="1"/>
</dbReference>
<dbReference type="GO" id="GO:0072686">
    <property type="term" value="C:mitotic spindle"/>
    <property type="evidence" value="ECO:0007669"/>
    <property type="project" value="TreeGrafter"/>
</dbReference>
<keyword evidence="6" id="KW-0493">Microtubule</keyword>
<keyword evidence="10" id="KW-0539">Nucleus</keyword>
<dbReference type="InterPro" id="IPR026756">
    <property type="entry name" value="NuSAP"/>
</dbReference>
<evidence type="ECO:0000256" key="9">
    <source>
        <dbReference type="ARBA" id="ARBA00023212"/>
    </source>
</evidence>
<comment type="similarity">
    <text evidence="3">Belongs to the NUSAP family.</text>
</comment>
<comment type="subcellular location">
    <subcellularLocation>
        <location evidence="2">Cytoplasm</location>
        <location evidence="2">Cytoskeleton</location>
        <location evidence="2">Spindle</location>
    </subcellularLocation>
    <subcellularLocation>
        <location evidence="1">Nucleus</location>
    </subcellularLocation>
</comment>
<evidence type="ECO:0000313" key="13">
    <source>
        <dbReference type="EMBL" id="KAK4467903.1"/>
    </source>
</evidence>
<evidence type="ECO:0000256" key="6">
    <source>
        <dbReference type="ARBA" id="ARBA00022701"/>
    </source>
</evidence>
<dbReference type="GO" id="GO:0000281">
    <property type="term" value="P:mitotic cytokinesis"/>
    <property type="evidence" value="ECO:0007669"/>
    <property type="project" value="InterPro"/>
</dbReference>
<evidence type="ECO:0008006" key="15">
    <source>
        <dbReference type="Google" id="ProtNLM"/>
    </source>
</evidence>
<dbReference type="GO" id="GO:0040001">
    <property type="term" value="P:establishment of mitotic spindle localization"/>
    <property type="evidence" value="ECO:0007669"/>
    <property type="project" value="InterPro"/>
</dbReference>
<feature type="region of interest" description="Disordered" evidence="12">
    <location>
        <begin position="220"/>
        <end position="247"/>
    </location>
</feature>
<reference evidence="13" key="2">
    <citation type="journal article" date="2023" name="Infect Dis Poverty">
        <title>Chromosome-scale genome of the human blood fluke Schistosoma mekongi and its implications for public health.</title>
        <authorList>
            <person name="Zhou M."/>
            <person name="Xu L."/>
            <person name="Xu D."/>
            <person name="Chen W."/>
            <person name="Khan J."/>
            <person name="Hu Y."/>
            <person name="Huang H."/>
            <person name="Wei H."/>
            <person name="Zhang Y."/>
            <person name="Chusongsang P."/>
            <person name="Tanasarnprasert K."/>
            <person name="Hu X."/>
            <person name="Limpanont Y."/>
            <person name="Lv Z."/>
        </authorList>
    </citation>
    <scope>NUCLEOTIDE SEQUENCE</scope>
    <source>
        <strain evidence="13">LV_2022a</strain>
    </source>
</reference>
<evidence type="ECO:0000313" key="14">
    <source>
        <dbReference type="Proteomes" id="UP001292079"/>
    </source>
</evidence>
<keyword evidence="14" id="KW-1185">Reference proteome</keyword>
<name>A0AAE2D1G8_SCHME</name>
<evidence type="ECO:0000256" key="2">
    <source>
        <dbReference type="ARBA" id="ARBA00004186"/>
    </source>
</evidence>
<evidence type="ECO:0000256" key="10">
    <source>
        <dbReference type="ARBA" id="ARBA00023242"/>
    </source>
</evidence>
<dbReference type="GO" id="GO:0008017">
    <property type="term" value="F:microtubule binding"/>
    <property type="evidence" value="ECO:0007669"/>
    <property type="project" value="TreeGrafter"/>
</dbReference>
<keyword evidence="4" id="KW-0963">Cytoplasm</keyword>
<dbReference type="Proteomes" id="UP001292079">
    <property type="component" value="Unassembled WGS sequence"/>
</dbReference>
<dbReference type="GO" id="GO:0005874">
    <property type="term" value="C:microtubule"/>
    <property type="evidence" value="ECO:0007669"/>
    <property type="project" value="UniProtKB-KW"/>
</dbReference>
<dbReference type="GO" id="GO:0005730">
    <property type="term" value="C:nucleolus"/>
    <property type="evidence" value="ECO:0007669"/>
    <property type="project" value="TreeGrafter"/>
</dbReference>
<accession>A0AAE2D1G8</accession>
<dbReference type="AlphaFoldDB" id="A0AAE2D1G8"/>
<evidence type="ECO:0000256" key="11">
    <source>
        <dbReference type="ARBA" id="ARBA00023306"/>
    </source>
</evidence>
<keyword evidence="11" id="KW-0131">Cell cycle</keyword>
<keyword evidence="5" id="KW-0132">Cell division</keyword>
<keyword evidence="8" id="KW-0238">DNA-binding</keyword>
<sequence length="347" mass="39018">MSVDIDNLRYAELQRLAKKHGIKANKKASKLKEELKIILSVQESESTSTKINELVSTEFAEKLTDELSFRNTIKWNFSPDGQENKENVITSSPASDENSGVLNRTYELPVMCSTKEVVQDPVNQYPDSRKVIIVKKPSVTKTVPDFSKIHAKAASKSESLLSYASRHNLMNKLRPPFASPPFVTRISKSFDKSKVLLSSISDQKSSLQKCTPLNDKTAISRTSDSVKRSKSVLSSLSSNKTGTGIKDRRADNLSVSNSIKHKTTTNIPVDSAFARRKAYDLQHNQTRRLSCTPHRVSTTTKPTDLRQDIRTLKPFVNIRRNKVEMLNVNKQNRSTSRQLLIDKSRGL</sequence>
<proteinExistence type="inferred from homology"/>
<evidence type="ECO:0000256" key="8">
    <source>
        <dbReference type="ARBA" id="ARBA00023125"/>
    </source>
</evidence>
<feature type="region of interest" description="Disordered" evidence="12">
    <location>
        <begin position="80"/>
        <end position="100"/>
    </location>
</feature>
<keyword evidence="9" id="KW-0206">Cytoskeleton</keyword>
<dbReference type="GO" id="GO:0003677">
    <property type="term" value="F:DNA binding"/>
    <property type="evidence" value="ECO:0007669"/>
    <property type="project" value="UniProtKB-KW"/>
</dbReference>
<evidence type="ECO:0000256" key="1">
    <source>
        <dbReference type="ARBA" id="ARBA00004123"/>
    </source>
</evidence>
<keyword evidence="7" id="KW-0498">Mitosis</keyword>
<evidence type="ECO:0000256" key="3">
    <source>
        <dbReference type="ARBA" id="ARBA00009702"/>
    </source>
</evidence>